<dbReference type="Pfam" id="PF00149">
    <property type="entry name" value="Metallophos"/>
    <property type="match status" value="1"/>
</dbReference>
<keyword evidence="3" id="KW-1185">Reference proteome</keyword>
<dbReference type="InterPro" id="IPR016538">
    <property type="entry name" value="UCP008292"/>
</dbReference>
<dbReference type="InterPro" id="IPR051158">
    <property type="entry name" value="Metallophosphoesterase_sf"/>
</dbReference>
<dbReference type="InterPro" id="IPR004843">
    <property type="entry name" value="Calcineurin-like_PHP"/>
</dbReference>
<dbReference type="PIRSF" id="PIRSF008292">
    <property type="entry name" value="UCP008292"/>
    <property type="match status" value="1"/>
</dbReference>
<dbReference type="InterPro" id="IPR029052">
    <property type="entry name" value="Metallo-depent_PP-like"/>
</dbReference>
<organism evidence="2 3">
    <name type="scientific">Sulfuracidifex metallicus DSM 6482 = JCM 9184</name>
    <dbReference type="NCBI Taxonomy" id="523847"/>
    <lineage>
        <taxon>Archaea</taxon>
        <taxon>Thermoproteota</taxon>
        <taxon>Thermoprotei</taxon>
        <taxon>Sulfolobales</taxon>
        <taxon>Sulfolobaceae</taxon>
        <taxon>Sulfuracidifex</taxon>
    </lineage>
</organism>
<dbReference type="EMBL" id="WGGD01000005">
    <property type="protein sequence ID" value="MUN29540.1"/>
    <property type="molecule type" value="Genomic_DNA"/>
</dbReference>
<dbReference type="AlphaFoldDB" id="A0A6A9QMK4"/>
<sequence>MKLIASSDIHSPKWTGKFLNSLNKVRDFDLLVLAGDLADRGGYKHLYPIFNQVKEKKCVAVFGNEDFQQYRESYKKEYPGITWLDDSSILMDFDSRRVLIVGSDGVLQRPTRFQQLMGIDSAYYKKKLERIEELLCQEADVKILVTHYASSMETVFGERESVYPFLGYPIVEKVKCPPDIAIHGHAHYSKRTFYSNGRTKIYNVAFPANGNVVTIGI</sequence>
<accession>A0A6A9QMK4</accession>
<gene>
    <name evidence="2" type="ORF">GC250_08840</name>
</gene>
<proteinExistence type="predicted"/>
<name>A0A6A9QMK4_SULME</name>
<dbReference type="Gene3D" id="3.60.21.10">
    <property type="match status" value="1"/>
</dbReference>
<evidence type="ECO:0000313" key="2">
    <source>
        <dbReference type="EMBL" id="MUN29540.1"/>
    </source>
</evidence>
<evidence type="ECO:0000313" key="3">
    <source>
        <dbReference type="Proteomes" id="UP000470772"/>
    </source>
</evidence>
<comment type="caution">
    <text evidence="2">The sequence shown here is derived from an EMBL/GenBank/DDBJ whole genome shotgun (WGS) entry which is preliminary data.</text>
</comment>
<dbReference type="Proteomes" id="UP000470772">
    <property type="component" value="Unassembled WGS sequence"/>
</dbReference>
<protein>
    <submittedName>
        <fullName evidence="2">Metallophosphoesterase</fullName>
    </submittedName>
</protein>
<dbReference type="SUPFAM" id="SSF56300">
    <property type="entry name" value="Metallo-dependent phosphatases"/>
    <property type="match status" value="1"/>
</dbReference>
<dbReference type="GO" id="GO:0016787">
    <property type="term" value="F:hydrolase activity"/>
    <property type="evidence" value="ECO:0007669"/>
    <property type="project" value="InterPro"/>
</dbReference>
<evidence type="ECO:0000259" key="1">
    <source>
        <dbReference type="Pfam" id="PF00149"/>
    </source>
</evidence>
<feature type="domain" description="Calcineurin-like phosphoesterase" evidence="1">
    <location>
        <begin position="1"/>
        <end position="188"/>
    </location>
</feature>
<reference evidence="2 3" key="1">
    <citation type="submission" date="2019-10" db="EMBL/GenBank/DDBJ databases">
        <title>Sequencing and Assembly of Multiple Reported Metal-Biooxidizing Members of the Extremely Thermoacidophilic Archaeal Family Sulfolobaceae.</title>
        <authorList>
            <person name="Counts J.A."/>
            <person name="Kelly R.M."/>
        </authorList>
    </citation>
    <scope>NUCLEOTIDE SEQUENCE [LARGE SCALE GENOMIC DNA]</scope>
    <source>
        <strain evidence="2 3">DSM 6482</strain>
    </source>
</reference>
<dbReference type="PANTHER" id="PTHR31302">
    <property type="entry name" value="TRANSMEMBRANE PROTEIN WITH METALLOPHOSPHOESTERASE DOMAIN-RELATED"/>
    <property type="match status" value="1"/>
</dbReference>
<dbReference type="PANTHER" id="PTHR31302:SF0">
    <property type="entry name" value="TRANSMEMBRANE PROTEIN WITH METALLOPHOSPHOESTERASE DOMAIN"/>
    <property type="match status" value="1"/>
</dbReference>